<comment type="caution">
    <text evidence="1">The sequence shown here is derived from an EMBL/GenBank/DDBJ whole genome shotgun (WGS) entry which is preliminary data.</text>
</comment>
<dbReference type="EMBL" id="JAACJP010000010">
    <property type="protein sequence ID" value="KAF5381710.1"/>
    <property type="molecule type" value="Genomic_DNA"/>
</dbReference>
<proteinExistence type="predicted"/>
<evidence type="ECO:0000313" key="1">
    <source>
        <dbReference type="EMBL" id="KAF5381710.1"/>
    </source>
</evidence>
<name>A0A8H5M589_9AGAR</name>
<organism evidence="1 2">
    <name type="scientific">Tricholomella constricta</name>
    <dbReference type="NCBI Taxonomy" id="117010"/>
    <lineage>
        <taxon>Eukaryota</taxon>
        <taxon>Fungi</taxon>
        <taxon>Dikarya</taxon>
        <taxon>Basidiomycota</taxon>
        <taxon>Agaricomycotina</taxon>
        <taxon>Agaricomycetes</taxon>
        <taxon>Agaricomycetidae</taxon>
        <taxon>Agaricales</taxon>
        <taxon>Tricholomatineae</taxon>
        <taxon>Lyophyllaceae</taxon>
        <taxon>Tricholomella</taxon>
    </lineage>
</organism>
<keyword evidence="2" id="KW-1185">Reference proteome</keyword>
<accession>A0A8H5M589</accession>
<protein>
    <recommendedName>
        <fullName evidence="3">F-box domain-containing protein</fullName>
    </recommendedName>
</protein>
<dbReference type="Proteomes" id="UP000565441">
    <property type="component" value="Unassembled WGS sequence"/>
</dbReference>
<evidence type="ECO:0000313" key="2">
    <source>
        <dbReference type="Proteomes" id="UP000565441"/>
    </source>
</evidence>
<evidence type="ECO:0008006" key="3">
    <source>
        <dbReference type="Google" id="ProtNLM"/>
    </source>
</evidence>
<sequence>MSRTSQLPQELIDKIVLELSGNWQSLEACSVVSSSFRDVSQKLLFKVLTIDLHIRFKAANTRLCDAFTSNPRLGDHVRSLRVRTSNQMATADVLRMMPKLRSLEILGGGSFLTLICTRWPSIMDELKADILSICFLPTLEQLKMKRISQFPLAVLRRCPQLKDLQIPDNHLHDTSDRSSSMDILSSSVDHRVTDPPATRGYLESLTVFSPEVCQQILRTLRHPTSYLLLSRLRRHNGEIVHELSVTAFQAVLDFAAASLEIVHAVILPDRPPDNYLDLSRLRNLRKVRLSTPRKCLPQNMLWACHALESIPEVNSVETVFLTFAGPPCAADSDVDPTLWGRIDELLTRERHSKTLRRVIVNTARYQNIEHPDDALLPAIARGMPMLYSKGVVEDVPVLINAAYA</sequence>
<dbReference type="AlphaFoldDB" id="A0A8H5M589"/>
<gene>
    <name evidence="1" type="ORF">D9615_005554</name>
</gene>
<reference evidence="1 2" key="1">
    <citation type="journal article" date="2020" name="ISME J.">
        <title>Uncovering the hidden diversity of litter-decomposition mechanisms in mushroom-forming fungi.</title>
        <authorList>
            <person name="Floudas D."/>
            <person name="Bentzer J."/>
            <person name="Ahren D."/>
            <person name="Johansson T."/>
            <person name="Persson P."/>
            <person name="Tunlid A."/>
        </authorList>
    </citation>
    <scope>NUCLEOTIDE SEQUENCE [LARGE SCALE GENOMIC DNA]</scope>
    <source>
        <strain evidence="1 2">CBS 661.87</strain>
    </source>
</reference>